<keyword evidence="2" id="KW-1185">Reference proteome</keyword>
<accession>A0AAE0I8J8</accession>
<reference evidence="1" key="2">
    <citation type="submission" date="2023-06" db="EMBL/GenBank/DDBJ databases">
        <authorList>
            <consortium name="Lawrence Berkeley National Laboratory"/>
            <person name="Haridas S."/>
            <person name="Hensen N."/>
            <person name="Bonometti L."/>
            <person name="Westerberg I."/>
            <person name="Brannstrom I.O."/>
            <person name="Guillou S."/>
            <person name="Cros-Aarteil S."/>
            <person name="Calhoun S."/>
            <person name="Kuo A."/>
            <person name="Mondo S."/>
            <person name="Pangilinan J."/>
            <person name="Riley R."/>
            <person name="Labutti K."/>
            <person name="Andreopoulos B."/>
            <person name="Lipzen A."/>
            <person name="Chen C."/>
            <person name="Yanf M."/>
            <person name="Daum C."/>
            <person name="Ng V."/>
            <person name="Clum A."/>
            <person name="Steindorff A."/>
            <person name="Ohm R."/>
            <person name="Martin F."/>
            <person name="Silar P."/>
            <person name="Natvig D."/>
            <person name="Lalanne C."/>
            <person name="Gautier V."/>
            <person name="Ament-Velasquez S.L."/>
            <person name="Kruys A."/>
            <person name="Hutchinson M.I."/>
            <person name="Powell A.J."/>
            <person name="Barry K."/>
            <person name="Miller A.N."/>
            <person name="Grigoriev I.V."/>
            <person name="Debuchy R."/>
            <person name="Gladieux P."/>
            <person name="Thoren M.H."/>
            <person name="Johannesson H."/>
        </authorList>
    </citation>
    <scope>NUCLEOTIDE SEQUENCE</scope>
    <source>
        <strain evidence="1">SMH4131-1</strain>
    </source>
</reference>
<organism evidence="1 2">
    <name type="scientific">Cercophora scortea</name>
    <dbReference type="NCBI Taxonomy" id="314031"/>
    <lineage>
        <taxon>Eukaryota</taxon>
        <taxon>Fungi</taxon>
        <taxon>Dikarya</taxon>
        <taxon>Ascomycota</taxon>
        <taxon>Pezizomycotina</taxon>
        <taxon>Sordariomycetes</taxon>
        <taxon>Sordariomycetidae</taxon>
        <taxon>Sordariales</taxon>
        <taxon>Lasiosphaeriaceae</taxon>
        <taxon>Cercophora</taxon>
    </lineage>
</organism>
<dbReference type="InterPro" id="IPR021109">
    <property type="entry name" value="Peptidase_aspartic_dom_sf"/>
</dbReference>
<dbReference type="Gene3D" id="2.40.70.10">
    <property type="entry name" value="Acid Proteases"/>
    <property type="match status" value="1"/>
</dbReference>
<sequence length="374" mass="42398">MDAIAITGGLIRILDAIQRTTQGLKRILQNKRDGDGFGSSSLVSRLEHSSMMLAVITQDLDVTNLPQDSIFNFFEQAKREMAAAEKTLRENQEKGNHTRLHNLRVQPLFDHAELERAVAGYERFVSQARDIVQLSKLQRMEKQLEMFDARLSVVESASELGLKEILQNLLKVKEDSSRLCEMTDQRGDQSYSIESGYSQDCDQEAMQERQDNSIEEVSRVLRRFSDIRDKSRVRDPFVFPFVIPSGRPGEIPDVEVRVKLDTGAHDNWIRQAVLARAGLEYTATEEAKTYIGAGGKPFTPLGEAKITWYSTNQLKSSEHLFLVHDELPFDVILGSKFIVDSQNELSEPVLPLEYKYVLDKGKSTNLIIIMLKSC</sequence>
<reference evidence="1" key="1">
    <citation type="journal article" date="2023" name="Mol. Phylogenet. Evol.">
        <title>Genome-scale phylogeny and comparative genomics of the fungal order Sordariales.</title>
        <authorList>
            <person name="Hensen N."/>
            <person name="Bonometti L."/>
            <person name="Westerberg I."/>
            <person name="Brannstrom I.O."/>
            <person name="Guillou S."/>
            <person name="Cros-Aarteil S."/>
            <person name="Calhoun S."/>
            <person name="Haridas S."/>
            <person name="Kuo A."/>
            <person name="Mondo S."/>
            <person name="Pangilinan J."/>
            <person name="Riley R."/>
            <person name="LaButti K."/>
            <person name="Andreopoulos B."/>
            <person name="Lipzen A."/>
            <person name="Chen C."/>
            <person name="Yan M."/>
            <person name="Daum C."/>
            <person name="Ng V."/>
            <person name="Clum A."/>
            <person name="Steindorff A."/>
            <person name="Ohm R.A."/>
            <person name="Martin F."/>
            <person name="Silar P."/>
            <person name="Natvig D.O."/>
            <person name="Lalanne C."/>
            <person name="Gautier V."/>
            <person name="Ament-Velasquez S.L."/>
            <person name="Kruys A."/>
            <person name="Hutchinson M.I."/>
            <person name="Powell A.J."/>
            <person name="Barry K."/>
            <person name="Miller A.N."/>
            <person name="Grigoriev I.V."/>
            <person name="Debuchy R."/>
            <person name="Gladieux P."/>
            <person name="Hiltunen Thoren M."/>
            <person name="Johannesson H."/>
        </authorList>
    </citation>
    <scope>NUCLEOTIDE SEQUENCE</scope>
    <source>
        <strain evidence="1">SMH4131-1</strain>
    </source>
</reference>
<evidence type="ECO:0000313" key="2">
    <source>
        <dbReference type="Proteomes" id="UP001286456"/>
    </source>
</evidence>
<dbReference type="Proteomes" id="UP001286456">
    <property type="component" value="Unassembled WGS sequence"/>
</dbReference>
<proteinExistence type="predicted"/>
<name>A0AAE0I8J8_9PEZI</name>
<dbReference type="Pfam" id="PF13650">
    <property type="entry name" value="Asp_protease_2"/>
    <property type="match status" value="1"/>
</dbReference>
<gene>
    <name evidence="1" type="ORF">B0T19DRAFT_403164</name>
</gene>
<protein>
    <recommendedName>
        <fullName evidence="3">Peptidase A2 domain-containing protein</fullName>
    </recommendedName>
</protein>
<dbReference type="CDD" id="cd00303">
    <property type="entry name" value="retropepsin_like"/>
    <property type="match status" value="1"/>
</dbReference>
<evidence type="ECO:0000313" key="1">
    <source>
        <dbReference type="EMBL" id="KAK3320512.1"/>
    </source>
</evidence>
<evidence type="ECO:0008006" key="3">
    <source>
        <dbReference type="Google" id="ProtNLM"/>
    </source>
</evidence>
<dbReference type="SUPFAM" id="SSF50630">
    <property type="entry name" value="Acid proteases"/>
    <property type="match status" value="1"/>
</dbReference>
<comment type="caution">
    <text evidence="1">The sequence shown here is derived from an EMBL/GenBank/DDBJ whole genome shotgun (WGS) entry which is preliminary data.</text>
</comment>
<dbReference type="AlphaFoldDB" id="A0AAE0I8J8"/>
<dbReference type="EMBL" id="JAUEPO010000005">
    <property type="protein sequence ID" value="KAK3320512.1"/>
    <property type="molecule type" value="Genomic_DNA"/>
</dbReference>